<evidence type="ECO:0000256" key="7">
    <source>
        <dbReference type="ARBA" id="ARBA00042523"/>
    </source>
</evidence>
<dbReference type="InterPro" id="IPR036345">
    <property type="entry name" value="ExoRNase_PH_dom2_sf"/>
</dbReference>
<dbReference type="InterPro" id="IPR027408">
    <property type="entry name" value="PNPase/RNase_PH_dom_sf"/>
</dbReference>
<evidence type="ECO:0000313" key="11">
    <source>
        <dbReference type="Proteomes" id="UP000694388"/>
    </source>
</evidence>
<dbReference type="GO" id="GO:0005730">
    <property type="term" value="C:nucleolus"/>
    <property type="evidence" value="ECO:0007669"/>
    <property type="project" value="UniProtKB-SubCell"/>
</dbReference>
<evidence type="ECO:0000256" key="4">
    <source>
        <dbReference type="ARBA" id="ARBA00022490"/>
    </source>
</evidence>
<dbReference type="InterPro" id="IPR050590">
    <property type="entry name" value="Exosome_comp_Rrp42_subfam"/>
</dbReference>
<feature type="domain" description="Exoribonuclease phosphorolytic" evidence="9">
    <location>
        <begin position="131"/>
        <end position="195"/>
    </location>
</feature>
<evidence type="ECO:0000256" key="2">
    <source>
        <dbReference type="ARBA" id="ARBA00004604"/>
    </source>
</evidence>
<reference evidence="10" key="1">
    <citation type="submission" date="2025-08" db="UniProtKB">
        <authorList>
            <consortium name="Ensembl"/>
        </authorList>
    </citation>
    <scope>IDENTIFICATION</scope>
</reference>
<keyword evidence="6" id="KW-0271">Exosome</keyword>
<comment type="subcellular location">
    <subcellularLocation>
        <location evidence="1">Cytoplasm</location>
    </subcellularLocation>
    <subcellularLocation>
        <location evidence="2">Nucleus</location>
        <location evidence="2">Nucleolus</location>
    </subcellularLocation>
</comment>
<keyword evidence="4" id="KW-0963">Cytoplasm</keyword>
<dbReference type="GO" id="GO:0071028">
    <property type="term" value="P:nuclear mRNA surveillance"/>
    <property type="evidence" value="ECO:0007669"/>
    <property type="project" value="TreeGrafter"/>
</dbReference>
<dbReference type="GO" id="GO:0071035">
    <property type="term" value="P:nuclear polyadenylation-dependent rRNA catabolic process"/>
    <property type="evidence" value="ECO:0007669"/>
    <property type="project" value="TreeGrafter"/>
</dbReference>
<dbReference type="GO" id="GO:0035925">
    <property type="term" value="F:mRNA 3'-UTR AU-rich region binding"/>
    <property type="evidence" value="ECO:0007669"/>
    <property type="project" value="TreeGrafter"/>
</dbReference>
<protein>
    <recommendedName>
        <fullName evidence="7">Ribosomal RNA-processing protein 42</fullName>
    </recommendedName>
</protein>
<evidence type="ECO:0000259" key="9">
    <source>
        <dbReference type="Pfam" id="PF03725"/>
    </source>
</evidence>
<dbReference type="GO" id="GO:0034475">
    <property type="term" value="P:U4 snRNA 3'-end processing"/>
    <property type="evidence" value="ECO:0007669"/>
    <property type="project" value="TreeGrafter"/>
</dbReference>
<dbReference type="InterPro" id="IPR015847">
    <property type="entry name" value="ExoRNase_PH_dom2"/>
</dbReference>
<evidence type="ECO:0000256" key="5">
    <source>
        <dbReference type="ARBA" id="ARBA00022552"/>
    </source>
</evidence>
<dbReference type="PANTHER" id="PTHR11097">
    <property type="entry name" value="EXOSOME COMPLEX EXONUCLEASE RIBOSOMAL RNA PROCESSING PROTEIN"/>
    <property type="match status" value="1"/>
</dbReference>
<dbReference type="GO" id="GO:0000177">
    <property type="term" value="C:cytoplasmic exosome (RNase complex)"/>
    <property type="evidence" value="ECO:0007669"/>
    <property type="project" value="TreeGrafter"/>
</dbReference>
<dbReference type="GO" id="GO:0000467">
    <property type="term" value="P:exonucleolytic trimming to generate mature 3'-end of 5.8S rRNA from tricistronic rRNA transcript (SSU-rRNA, 5.8S rRNA, LSU-rRNA)"/>
    <property type="evidence" value="ECO:0007669"/>
    <property type="project" value="TreeGrafter"/>
</dbReference>
<dbReference type="GO" id="GO:0034473">
    <property type="term" value="P:U1 snRNA 3'-end processing"/>
    <property type="evidence" value="ECO:0007669"/>
    <property type="project" value="TreeGrafter"/>
</dbReference>
<dbReference type="Pfam" id="PF03725">
    <property type="entry name" value="RNase_PH_C"/>
    <property type="match status" value="1"/>
</dbReference>
<dbReference type="GO" id="GO:0016075">
    <property type="term" value="P:rRNA catabolic process"/>
    <property type="evidence" value="ECO:0007669"/>
    <property type="project" value="TreeGrafter"/>
</dbReference>
<name>A0A8C4N4T8_EPTBU</name>
<dbReference type="Pfam" id="PF01138">
    <property type="entry name" value="RNase_PH"/>
    <property type="match status" value="1"/>
</dbReference>
<reference evidence="10" key="2">
    <citation type="submission" date="2025-09" db="UniProtKB">
        <authorList>
            <consortium name="Ensembl"/>
        </authorList>
    </citation>
    <scope>IDENTIFICATION</scope>
</reference>
<dbReference type="InterPro" id="IPR020568">
    <property type="entry name" value="Ribosomal_Su5_D2-typ_SF"/>
</dbReference>
<keyword evidence="5" id="KW-0698">rRNA processing</keyword>
<dbReference type="GO" id="GO:0034476">
    <property type="term" value="P:U5 snRNA 3'-end processing"/>
    <property type="evidence" value="ECO:0007669"/>
    <property type="project" value="TreeGrafter"/>
</dbReference>
<dbReference type="InterPro" id="IPR001247">
    <property type="entry name" value="ExoRNase_PH_dom1"/>
</dbReference>
<evidence type="ECO:0000256" key="6">
    <source>
        <dbReference type="ARBA" id="ARBA00022835"/>
    </source>
</evidence>
<evidence type="ECO:0000256" key="3">
    <source>
        <dbReference type="ARBA" id="ARBA00006678"/>
    </source>
</evidence>
<comment type="similarity">
    <text evidence="3">Belongs to the RNase PH family.</text>
</comment>
<feature type="domain" description="Exoribonuclease phosphorolytic" evidence="8">
    <location>
        <begin position="5"/>
        <end position="101"/>
    </location>
</feature>
<dbReference type="GeneTree" id="ENSGT00950000183130"/>
<keyword evidence="11" id="KW-1185">Reference proteome</keyword>
<dbReference type="Gene3D" id="3.30.230.70">
    <property type="entry name" value="GHMP Kinase, N-terminal domain"/>
    <property type="match status" value="1"/>
</dbReference>
<evidence type="ECO:0000313" key="10">
    <source>
        <dbReference type="Ensembl" id="ENSEBUP00000001413.1"/>
    </source>
</evidence>
<dbReference type="GO" id="GO:0071038">
    <property type="term" value="P:TRAMP-dependent tRNA surveillance pathway"/>
    <property type="evidence" value="ECO:0007669"/>
    <property type="project" value="TreeGrafter"/>
</dbReference>
<dbReference type="PANTHER" id="PTHR11097:SF8">
    <property type="entry name" value="EXOSOME COMPLEX COMPONENT RRP42"/>
    <property type="match status" value="1"/>
</dbReference>
<evidence type="ECO:0000256" key="1">
    <source>
        <dbReference type="ARBA" id="ARBA00004496"/>
    </source>
</evidence>
<dbReference type="SUPFAM" id="SSF55666">
    <property type="entry name" value="Ribonuclease PH domain 2-like"/>
    <property type="match status" value="1"/>
</dbReference>
<evidence type="ECO:0000259" key="8">
    <source>
        <dbReference type="Pfam" id="PF01138"/>
    </source>
</evidence>
<dbReference type="AlphaFoldDB" id="A0A8C4N4T8"/>
<dbReference type="CDD" id="cd11367">
    <property type="entry name" value="RNase_PH_RRP42"/>
    <property type="match status" value="1"/>
</dbReference>
<accession>A0A8C4N4T8</accession>
<dbReference type="Ensembl" id="ENSEBUT00000001740.1">
    <property type="protein sequence ID" value="ENSEBUP00000001413.1"/>
    <property type="gene ID" value="ENSEBUG00000001206.1"/>
</dbReference>
<sequence>MGAPKLDSPSEGCVEFFVNCSANASLKFEGRGGDELATMITNALHRAFNNSSCVPRQNMCIVPGQHCWILYVDVLILEYGGNMLDTASLAVKAALHDTRIPKVEVSKNEEGISEIELSDNPFDCTQLDTTNVPCFVTLNKIGKQFVVDATPEEEACCLAKLLLALRSDGTLTAFLKEGTSSLDPESIFEMVQVSSDRLLFESRLCSNNKLVMSELGAQPNFAVPEVYTLILQLS</sequence>
<dbReference type="GO" id="GO:0000176">
    <property type="term" value="C:nuclear exosome (RNase complex)"/>
    <property type="evidence" value="ECO:0007669"/>
    <property type="project" value="TreeGrafter"/>
</dbReference>
<proteinExistence type="inferred from homology"/>
<organism evidence="10 11">
    <name type="scientific">Eptatretus burgeri</name>
    <name type="common">Inshore hagfish</name>
    <dbReference type="NCBI Taxonomy" id="7764"/>
    <lineage>
        <taxon>Eukaryota</taxon>
        <taxon>Metazoa</taxon>
        <taxon>Chordata</taxon>
        <taxon>Craniata</taxon>
        <taxon>Vertebrata</taxon>
        <taxon>Cyclostomata</taxon>
        <taxon>Myxini</taxon>
        <taxon>Myxiniformes</taxon>
        <taxon>Myxinidae</taxon>
        <taxon>Eptatretinae</taxon>
        <taxon>Eptatretus</taxon>
    </lineage>
</organism>
<dbReference type="Proteomes" id="UP000694388">
    <property type="component" value="Unplaced"/>
</dbReference>
<dbReference type="SUPFAM" id="SSF54211">
    <property type="entry name" value="Ribosomal protein S5 domain 2-like"/>
    <property type="match status" value="1"/>
</dbReference>